<organism evidence="1 2">
    <name type="scientific">Variovorax paradoxus</name>
    <dbReference type="NCBI Taxonomy" id="34073"/>
    <lineage>
        <taxon>Bacteria</taxon>
        <taxon>Pseudomonadati</taxon>
        <taxon>Pseudomonadota</taxon>
        <taxon>Betaproteobacteria</taxon>
        <taxon>Burkholderiales</taxon>
        <taxon>Comamonadaceae</taxon>
        <taxon>Variovorax</taxon>
    </lineage>
</organism>
<evidence type="ECO:0000313" key="1">
    <source>
        <dbReference type="EMBL" id="PZQ77822.1"/>
    </source>
</evidence>
<comment type="caution">
    <text evidence="1">The sequence shown here is derived from an EMBL/GenBank/DDBJ whole genome shotgun (WGS) entry which is preliminary data.</text>
</comment>
<gene>
    <name evidence="1" type="ORF">DI563_02380</name>
</gene>
<name>A0A2W5QKM4_VARPD</name>
<evidence type="ECO:0008006" key="3">
    <source>
        <dbReference type="Google" id="ProtNLM"/>
    </source>
</evidence>
<dbReference type="AlphaFoldDB" id="A0A2W5QKM4"/>
<dbReference type="Proteomes" id="UP000249135">
    <property type="component" value="Unassembled WGS sequence"/>
</dbReference>
<accession>A0A2W5QKM4</accession>
<sequence length="405" mass="45352">MLPQEAHSGVWLLKDIGSPTALLGCGSCLDSQACGGLHLPNGSAMLTCMDLCRCADSGTCDLVCPKAPTRFAKRVHEVRGFQLDDIPRRDFDVLPASSGCVTLIEGRISRRRPIELPDYAAIPLSRAITGRGLQQRAKTRDELVRDHGVLPRKGWIVTGIEDDRYVERAWRLPKHREVFRSLREAGVVFATSPNFSLYADVPRHDNLHAMKRIAWMWYVMNEAGLPTALHVNGRTSHDFDRWTQFIIDHPEVTSIAFEFLTGAKLADDSERYVERLSTLANRVDRPLTLVLRGSMQLAKRLEAVFDQVVWLDATPYFKAMHRHVVVPSSTGPLRYAPRGGDASAPIGGLFKSLTMAAQRRYHSYRAETPVTTQRSLDLWPESAPLNMSTDDEAAQMLLFSRHPVA</sequence>
<evidence type="ECO:0000313" key="2">
    <source>
        <dbReference type="Proteomes" id="UP000249135"/>
    </source>
</evidence>
<protein>
    <recommendedName>
        <fullName evidence="3">DUF4417 domain-containing protein</fullName>
    </recommendedName>
</protein>
<reference evidence="1 2" key="1">
    <citation type="submission" date="2017-08" db="EMBL/GenBank/DDBJ databases">
        <title>Infants hospitalized years apart are colonized by the same room-sourced microbial strains.</title>
        <authorList>
            <person name="Brooks B."/>
            <person name="Olm M.R."/>
            <person name="Firek B.A."/>
            <person name="Baker R."/>
            <person name="Thomas B.C."/>
            <person name="Morowitz M.J."/>
            <person name="Banfield J.F."/>
        </authorList>
    </citation>
    <scope>NUCLEOTIDE SEQUENCE [LARGE SCALE GENOMIC DNA]</scope>
    <source>
        <strain evidence="1">S2_005_003_R2_41</strain>
    </source>
</reference>
<proteinExistence type="predicted"/>
<dbReference type="EMBL" id="QFPP01000009">
    <property type="protein sequence ID" value="PZQ77822.1"/>
    <property type="molecule type" value="Genomic_DNA"/>
</dbReference>